<organism evidence="1">
    <name type="scientific">viral metagenome</name>
    <dbReference type="NCBI Taxonomy" id="1070528"/>
    <lineage>
        <taxon>unclassified sequences</taxon>
        <taxon>metagenomes</taxon>
        <taxon>organismal metagenomes</taxon>
    </lineage>
</organism>
<sequence>MRFHLFGFILHLLAIRAISIQKFHTYELKNQHDISIEWENYSHILICTKETKDLAKEWGNKLLNKGIKNDSICVIAPLPKWMTKSSGAKKLIKTTIAHLEKEIPIFIDWGEKIININKICEYPTIILLSKNNQNEIYELGRVCGKYSDKKYNYLTKESRSYFQKLFHF</sequence>
<reference evidence="1" key="1">
    <citation type="journal article" date="2020" name="Nature">
        <title>Giant virus diversity and host interactions through global metagenomics.</title>
        <authorList>
            <person name="Schulz F."/>
            <person name="Roux S."/>
            <person name="Paez-Espino D."/>
            <person name="Jungbluth S."/>
            <person name="Walsh D.A."/>
            <person name="Denef V.J."/>
            <person name="McMahon K.D."/>
            <person name="Konstantinidis K.T."/>
            <person name="Eloe-Fadrosh E.A."/>
            <person name="Kyrpides N.C."/>
            <person name="Woyke T."/>
        </authorList>
    </citation>
    <scope>NUCLEOTIDE SEQUENCE</scope>
    <source>
        <strain evidence="1">GVMAG-S-ERX555907-63</strain>
    </source>
</reference>
<dbReference type="AlphaFoldDB" id="A0A6C0L2G4"/>
<evidence type="ECO:0000313" key="1">
    <source>
        <dbReference type="EMBL" id="QHU22678.1"/>
    </source>
</evidence>
<name>A0A6C0L2G4_9ZZZZ</name>
<proteinExistence type="predicted"/>
<dbReference type="EMBL" id="MN741017">
    <property type="protein sequence ID" value="QHU22678.1"/>
    <property type="molecule type" value="Genomic_DNA"/>
</dbReference>
<accession>A0A6C0L2G4</accession>
<protein>
    <submittedName>
        <fullName evidence="1">Uncharacterized protein</fullName>
    </submittedName>
</protein>